<dbReference type="EMBL" id="CP098612">
    <property type="protein sequence ID" value="USR93249.1"/>
    <property type="molecule type" value="Genomic_DNA"/>
</dbReference>
<protein>
    <submittedName>
        <fullName evidence="3">Uncharacterized protein</fullName>
    </submittedName>
</protein>
<feature type="coiled-coil region" evidence="1">
    <location>
        <begin position="113"/>
        <end position="165"/>
    </location>
</feature>
<feature type="transmembrane region" description="Helical" evidence="2">
    <location>
        <begin position="85"/>
        <end position="103"/>
    </location>
</feature>
<evidence type="ECO:0000313" key="3">
    <source>
        <dbReference type="EMBL" id="USR93249.1"/>
    </source>
</evidence>
<keyword evidence="4" id="KW-1185">Reference proteome</keyword>
<evidence type="ECO:0000256" key="2">
    <source>
        <dbReference type="SAM" id="Phobius"/>
    </source>
</evidence>
<feature type="transmembrane region" description="Helical" evidence="2">
    <location>
        <begin position="60"/>
        <end position="79"/>
    </location>
</feature>
<keyword evidence="1" id="KW-0175">Coiled coil</keyword>
<dbReference type="RefSeq" id="WP_252665427.1">
    <property type="nucleotide sequence ID" value="NZ_CP098612.1"/>
</dbReference>
<organism evidence="3 4">
    <name type="scientific">Phormidium yuhuli AB48</name>
    <dbReference type="NCBI Taxonomy" id="2940671"/>
    <lineage>
        <taxon>Bacteria</taxon>
        <taxon>Bacillati</taxon>
        <taxon>Cyanobacteriota</taxon>
        <taxon>Cyanophyceae</taxon>
        <taxon>Oscillatoriophycideae</taxon>
        <taxon>Oscillatoriales</taxon>
        <taxon>Oscillatoriaceae</taxon>
        <taxon>Phormidium</taxon>
        <taxon>Phormidium yuhuli</taxon>
    </lineage>
</organism>
<sequence length="366" mass="42454">MLSPDTPTHYPAVFLPRQVEQILSETPTEPALALIQLPSPPEKPKTPAVPVFNQSPPKRLNYGLLIGVSAVLAIIMGAIASVDLLAGALLFGLSAVGTGVAFWRQWRNYPKRLEQYREKERSHQNQLTGYNEEVARAERDYQLRYEQYRRRCQDIEQQNQKTRKEHRRQCDLLKTPEGIQKWREEQIKTITLSPAGLGFEVDVNEFDPRGYAEYERNCRLPSLLRRYFGDKIHVLYYVCGKIPDFSYIDTENSVSIDIEIDEPYIPRQYPNSSKSLEVTHCIGQSNYGERIKTFQNNDWYVLFFSERQALRHSKSCCKALAQLIDEITGSNLVQTKFQGVPDLEPERCWTEEEAREMAERRARLNY</sequence>
<reference evidence="3" key="1">
    <citation type="submission" date="2022-06" db="EMBL/GenBank/DDBJ databases">
        <title>Genome sequence of Phormidium yuhuli AB48 isolated from an industrial photobioreactor environment.</title>
        <authorList>
            <person name="Qiu Y."/>
            <person name="Noonan A.J.C."/>
            <person name="Dofher K."/>
            <person name="Koch M."/>
            <person name="Kieft B."/>
            <person name="Lin X."/>
            <person name="Ziels R.M."/>
            <person name="Hallam S.J."/>
        </authorList>
    </citation>
    <scope>NUCLEOTIDE SEQUENCE</scope>
    <source>
        <strain evidence="3">AB48</strain>
        <plasmid evidence="3">unnamed</plasmid>
    </source>
</reference>
<accession>A0ABY5AYE4</accession>
<geneLocation type="plasmid" evidence="3 4">
    <name>unnamed</name>
</geneLocation>
<evidence type="ECO:0000256" key="1">
    <source>
        <dbReference type="SAM" id="Coils"/>
    </source>
</evidence>
<keyword evidence="2" id="KW-1133">Transmembrane helix</keyword>
<keyword evidence="2" id="KW-0812">Transmembrane</keyword>
<evidence type="ECO:0000313" key="4">
    <source>
        <dbReference type="Proteomes" id="UP001056708"/>
    </source>
</evidence>
<proteinExistence type="predicted"/>
<gene>
    <name evidence="3" type="ORF">NEA10_20615</name>
</gene>
<keyword evidence="2" id="KW-0472">Membrane</keyword>
<keyword evidence="3" id="KW-0614">Plasmid</keyword>
<dbReference type="Proteomes" id="UP001056708">
    <property type="component" value="Plasmid unnamed"/>
</dbReference>
<name>A0ABY5AYE4_9CYAN</name>